<evidence type="ECO:0000256" key="2">
    <source>
        <dbReference type="ARBA" id="ARBA00022729"/>
    </source>
</evidence>
<comment type="caution">
    <text evidence="4">The sequence shown here is derived from an EMBL/GenBank/DDBJ whole genome shotgun (WGS) entry which is preliminary data.</text>
</comment>
<name>A0A9D1L8W9_9FIRM</name>
<comment type="subcellular location">
    <subcellularLocation>
        <location evidence="1">Secreted</location>
    </subcellularLocation>
</comment>
<reference evidence="4" key="1">
    <citation type="submission" date="2020-10" db="EMBL/GenBank/DDBJ databases">
        <authorList>
            <person name="Gilroy R."/>
        </authorList>
    </citation>
    <scope>NUCLEOTIDE SEQUENCE</scope>
    <source>
        <strain evidence="4">11300</strain>
    </source>
</reference>
<dbReference type="InterPro" id="IPR011330">
    <property type="entry name" value="Glyco_hydro/deAcase_b/a-brl"/>
</dbReference>
<sequence>MKKPAILLIFMAAAFLIYSVFPAGNMISAMSDSRASVRLPVLLYHSICKEASGENQYTVSTERFESDLIWLKDHGFTSVSASQLIGYVENGSPLPSKPVLITFDDGYMNNYSLAFPLLQKYHMNAVVSVIGRKCDESSGDMYPDLATSALNWGQVALMNSSGLVEIGNHTFDLHKISGGRKGADRLSGESDEDYAAVLTADLSHAQEKIAAACSSPNLSKDQSHVRAETPPMIFAWPYGAYPSDGSADPILKELGFKMTLTSYQKVNTVYQGEPDSLFGLKRFLRDPGFDMEDII</sequence>
<reference evidence="4" key="2">
    <citation type="journal article" date="2021" name="PeerJ">
        <title>Extensive microbial diversity within the chicken gut microbiome revealed by metagenomics and culture.</title>
        <authorList>
            <person name="Gilroy R."/>
            <person name="Ravi A."/>
            <person name="Getino M."/>
            <person name="Pursley I."/>
            <person name="Horton D.L."/>
            <person name="Alikhan N.F."/>
            <person name="Baker D."/>
            <person name="Gharbi K."/>
            <person name="Hall N."/>
            <person name="Watson M."/>
            <person name="Adriaenssens E.M."/>
            <person name="Foster-Nyarko E."/>
            <person name="Jarju S."/>
            <person name="Secka A."/>
            <person name="Antonio M."/>
            <person name="Oren A."/>
            <person name="Chaudhuri R.R."/>
            <person name="La Ragione R."/>
            <person name="Hildebrand F."/>
            <person name="Pallen M.J."/>
        </authorList>
    </citation>
    <scope>NUCLEOTIDE SEQUENCE</scope>
    <source>
        <strain evidence="4">11300</strain>
    </source>
</reference>
<dbReference type="PANTHER" id="PTHR34216:SF3">
    <property type="entry name" value="POLY-BETA-1,6-N-ACETYL-D-GLUCOSAMINE N-DEACETYLASE"/>
    <property type="match status" value="1"/>
</dbReference>
<dbReference type="GO" id="GO:0016810">
    <property type="term" value="F:hydrolase activity, acting on carbon-nitrogen (but not peptide) bonds"/>
    <property type="evidence" value="ECO:0007669"/>
    <property type="project" value="InterPro"/>
</dbReference>
<protein>
    <submittedName>
        <fullName evidence="4">Polysaccharide deacetylase family protein</fullName>
    </submittedName>
</protein>
<dbReference type="InterPro" id="IPR051398">
    <property type="entry name" value="Polysacch_Deacetylase"/>
</dbReference>
<keyword evidence="2" id="KW-0732">Signal</keyword>
<dbReference type="GO" id="GO:0005576">
    <property type="term" value="C:extracellular region"/>
    <property type="evidence" value="ECO:0007669"/>
    <property type="project" value="UniProtKB-SubCell"/>
</dbReference>
<dbReference type="AlphaFoldDB" id="A0A9D1L8W9"/>
<dbReference type="Proteomes" id="UP000824091">
    <property type="component" value="Unassembled WGS sequence"/>
</dbReference>
<proteinExistence type="predicted"/>
<organism evidence="4 5">
    <name type="scientific">Candidatus Fimisoma avicola</name>
    <dbReference type="NCBI Taxonomy" id="2840826"/>
    <lineage>
        <taxon>Bacteria</taxon>
        <taxon>Bacillati</taxon>
        <taxon>Bacillota</taxon>
        <taxon>Clostridia</taxon>
        <taxon>Eubacteriales</taxon>
        <taxon>Candidatus Fimisoma</taxon>
    </lineage>
</organism>
<accession>A0A9D1L8W9</accession>
<evidence type="ECO:0000256" key="1">
    <source>
        <dbReference type="ARBA" id="ARBA00004613"/>
    </source>
</evidence>
<dbReference type="InterPro" id="IPR002509">
    <property type="entry name" value="NODB_dom"/>
</dbReference>
<gene>
    <name evidence="4" type="ORF">IAD16_04460</name>
</gene>
<evidence type="ECO:0000313" key="5">
    <source>
        <dbReference type="Proteomes" id="UP000824091"/>
    </source>
</evidence>
<dbReference type="PANTHER" id="PTHR34216">
    <property type="match status" value="1"/>
</dbReference>
<evidence type="ECO:0000313" key="4">
    <source>
        <dbReference type="EMBL" id="HIU27607.1"/>
    </source>
</evidence>
<feature type="domain" description="NodB homology" evidence="3">
    <location>
        <begin position="97"/>
        <end position="295"/>
    </location>
</feature>
<dbReference type="Gene3D" id="3.20.20.370">
    <property type="entry name" value="Glycoside hydrolase/deacetylase"/>
    <property type="match status" value="1"/>
</dbReference>
<evidence type="ECO:0000259" key="3">
    <source>
        <dbReference type="PROSITE" id="PS51677"/>
    </source>
</evidence>
<dbReference type="PROSITE" id="PS51677">
    <property type="entry name" value="NODB"/>
    <property type="match status" value="1"/>
</dbReference>
<dbReference type="EMBL" id="DVMO01000063">
    <property type="protein sequence ID" value="HIU27607.1"/>
    <property type="molecule type" value="Genomic_DNA"/>
</dbReference>
<dbReference type="SUPFAM" id="SSF88713">
    <property type="entry name" value="Glycoside hydrolase/deacetylase"/>
    <property type="match status" value="1"/>
</dbReference>
<dbReference type="Pfam" id="PF01522">
    <property type="entry name" value="Polysacc_deac_1"/>
    <property type="match status" value="1"/>
</dbReference>
<dbReference type="GO" id="GO:0005975">
    <property type="term" value="P:carbohydrate metabolic process"/>
    <property type="evidence" value="ECO:0007669"/>
    <property type="project" value="InterPro"/>
</dbReference>